<keyword evidence="4" id="KW-1185">Reference proteome</keyword>
<feature type="region of interest" description="Disordered" evidence="1">
    <location>
        <begin position="1"/>
        <end position="29"/>
    </location>
</feature>
<dbReference type="Pfam" id="PF02190">
    <property type="entry name" value="LON_substr_bdg"/>
    <property type="match status" value="1"/>
</dbReference>
<organism evidence="3 4">
    <name type="scientific">Qipengyuania mesophila</name>
    <dbReference type="NCBI Taxonomy" id="2867246"/>
    <lineage>
        <taxon>Bacteria</taxon>
        <taxon>Pseudomonadati</taxon>
        <taxon>Pseudomonadota</taxon>
        <taxon>Alphaproteobacteria</taxon>
        <taxon>Sphingomonadales</taxon>
        <taxon>Erythrobacteraceae</taxon>
        <taxon>Qipengyuania</taxon>
    </lineage>
</organism>
<comment type="caution">
    <text evidence="3">The sequence shown here is derived from an EMBL/GenBank/DDBJ whole genome shotgun (WGS) entry which is preliminary data.</text>
</comment>
<dbReference type="EMBL" id="JAIGNU010000001">
    <property type="protein sequence ID" value="MBX7501525.1"/>
    <property type="molecule type" value="Genomic_DNA"/>
</dbReference>
<protein>
    <submittedName>
        <fullName evidence="3">LON peptidase substrate-binding domain-containing protein</fullName>
    </submittedName>
</protein>
<evidence type="ECO:0000313" key="3">
    <source>
        <dbReference type="EMBL" id="MBX7501525.1"/>
    </source>
</evidence>
<dbReference type="InterPro" id="IPR046336">
    <property type="entry name" value="Lon_prtase_N_sf"/>
</dbReference>
<feature type="domain" description="Lon N-terminal" evidence="2">
    <location>
        <begin position="46"/>
        <end position="232"/>
    </location>
</feature>
<dbReference type="PROSITE" id="PS51787">
    <property type="entry name" value="LON_N"/>
    <property type="match status" value="1"/>
</dbReference>
<accession>A0ABS7JV58</accession>
<dbReference type="InterPro" id="IPR003111">
    <property type="entry name" value="Lon_prtase_N"/>
</dbReference>
<evidence type="ECO:0000256" key="1">
    <source>
        <dbReference type="SAM" id="MobiDB-lite"/>
    </source>
</evidence>
<dbReference type="SUPFAM" id="SSF88697">
    <property type="entry name" value="PUA domain-like"/>
    <property type="match status" value="1"/>
</dbReference>
<sequence>MERRRRQDPPAADVRSGRTGRSLGGRDAPPPFAPVVRLGGALADRLPIFPLPGAILFPGLQLPLHIFEPRYRALVGHALAKDRRIGMIQPQRSAEGAPLYAIGCVGQISDVEALEDGRYNIVLDGEARFRVLRELETSTPFRQVEVELLDDPEDETLSHVERAGFEFEARRFADMQGYSVDWDSVARLDDETLINGVAQIAPFDPASKQALLEAQDLRTRCEVMIQLMQFFALRDDGDEIVTLQ</sequence>
<name>A0ABS7JV58_9SPHN</name>
<dbReference type="InterPro" id="IPR015947">
    <property type="entry name" value="PUA-like_sf"/>
</dbReference>
<gene>
    <name evidence="3" type="ORF">K3181_08725</name>
</gene>
<dbReference type="PANTHER" id="PTHR46732:SF8">
    <property type="entry name" value="ATP-DEPENDENT PROTEASE LA (LON) DOMAIN PROTEIN"/>
    <property type="match status" value="1"/>
</dbReference>
<evidence type="ECO:0000313" key="4">
    <source>
        <dbReference type="Proteomes" id="UP000782554"/>
    </source>
</evidence>
<proteinExistence type="predicted"/>
<dbReference type="Gene3D" id="2.30.130.40">
    <property type="entry name" value="LON domain-like"/>
    <property type="match status" value="1"/>
</dbReference>
<reference evidence="3 4" key="1">
    <citation type="submission" date="2021-08" db="EMBL/GenBank/DDBJ databases">
        <title>Comparative Genomics Analysis of the Genus Qipengyuania Reveals Extensive Genetic Diversity and Metabolic Versatility, Including the Description of Fifteen Novel Species.</title>
        <authorList>
            <person name="Liu Y."/>
        </authorList>
    </citation>
    <scope>NUCLEOTIDE SEQUENCE [LARGE SCALE GENOMIC DNA]</scope>
    <source>
        <strain evidence="3 4">YG27</strain>
    </source>
</reference>
<evidence type="ECO:0000259" key="2">
    <source>
        <dbReference type="PROSITE" id="PS51787"/>
    </source>
</evidence>
<dbReference type="SMART" id="SM00464">
    <property type="entry name" value="LON"/>
    <property type="match status" value="1"/>
</dbReference>
<dbReference type="PANTHER" id="PTHR46732">
    <property type="entry name" value="ATP-DEPENDENT PROTEASE LA (LON) DOMAIN PROTEIN"/>
    <property type="match status" value="1"/>
</dbReference>
<dbReference type="Proteomes" id="UP000782554">
    <property type="component" value="Unassembled WGS sequence"/>
</dbReference>